<feature type="domain" description="CBS" evidence="9">
    <location>
        <begin position="253"/>
        <end position="310"/>
    </location>
</feature>
<proteinExistence type="predicted"/>
<evidence type="ECO:0000256" key="2">
    <source>
        <dbReference type="ARBA" id="ARBA00012146"/>
    </source>
</evidence>
<dbReference type="Pfam" id="PF02833">
    <property type="entry name" value="DHHA2"/>
    <property type="match status" value="1"/>
</dbReference>
<dbReference type="Gene3D" id="3.10.310.20">
    <property type="entry name" value="DHHA2 domain"/>
    <property type="match status" value="1"/>
</dbReference>
<dbReference type="Pfam" id="PF07085">
    <property type="entry name" value="DRTGG"/>
    <property type="match status" value="1"/>
</dbReference>
<sequence>MSREKIYVFGHRQPDTDSIASVIGYAYMKNQNDSQREYIACRCGPLNSESTFLLSYFDVEPPVFMKTVDPIVGDLVLRTPIVASEETSTYEIAKIMEEHNIKVVPIVDDNSRPSGIISERHLARAYVKRLSVDSLKLHPINVNTIAQLLKGNVLVSPSTNILKGEVHIAIDSTSTFVEKLKSTDLAIVGNNPEMQLKLVEKKVTLMILTNSHVPSKEILIQAKRNHVGIISTAYGPYGVGKLINLSMPAKMIMSKNFITAKLSEKLNEIKTKIYESKERFALALDETGKLVGVITRTNLLYDTRKKVILLDHNERPQAVDGLEQAELLEVIDHHRLGGLTTLKPVRFHNEPVGSTSTIVGEWFLKNCKKKNPQIAGVLLGGIVSDTLAFRLSTTTKKDREAARQLSKIADINLEEFSKDLLRKGLDLSGKAPYEVVSKDVKEYVIGDYNVLIAQVMVMDMEQVRSRQEEFRKALKHLYNNSKADVAFLLFTNVPKNQSEVWVEGNREIIEEAFKVHLDENNSVVLNGVMSRKKDFLPKIGEVLRKKR</sequence>
<organism evidence="10">
    <name type="scientific">Kosmotoga arenicorallina</name>
    <dbReference type="NCBI Taxonomy" id="688066"/>
    <lineage>
        <taxon>Bacteria</taxon>
        <taxon>Thermotogati</taxon>
        <taxon>Thermotogota</taxon>
        <taxon>Thermotogae</taxon>
        <taxon>Kosmotogales</taxon>
        <taxon>Kosmotogaceae</taxon>
        <taxon>Kosmotoga</taxon>
    </lineage>
</organism>
<dbReference type="Gene3D" id="3.40.1390.20">
    <property type="entry name" value="HprK N-terminal domain-like"/>
    <property type="match status" value="1"/>
</dbReference>
<dbReference type="EMBL" id="DRTH01000180">
    <property type="protein sequence ID" value="HHF08712.1"/>
    <property type="molecule type" value="Genomic_DNA"/>
</dbReference>
<dbReference type="SMART" id="SM01131">
    <property type="entry name" value="DHHA2"/>
    <property type="match status" value="1"/>
</dbReference>
<dbReference type="Pfam" id="PF01368">
    <property type="entry name" value="DHH"/>
    <property type="match status" value="1"/>
</dbReference>
<evidence type="ECO:0000256" key="6">
    <source>
        <dbReference type="ARBA" id="ARBA00032535"/>
    </source>
</evidence>
<dbReference type="InterPro" id="IPR038222">
    <property type="entry name" value="DHHA2_dom_sf"/>
</dbReference>
<dbReference type="InterPro" id="IPR004097">
    <property type="entry name" value="DHHA2"/>
</dbReference>
<dbReference type="Gene3D" id="3.90.1640.10">
    <property type="entry name" value="inorganic pyrophosphatase (n-terminal core)"/>
    <property type="match status" value="1"/>
</dbReference>
<dbReference type="SUPFAM" id="SSF54631">
    <property type="entry name" value="CBS-domain pair"/>
    <property type="match status" value="1"/>
</dbReference>
<dbReference type="AlphaFoldDB" id="A0A7C5HYQ1"/>
<keyword evidence="4 10" id="KW-0378">Hydrolase</keyword>
<keyword evidence="5" id="KW-0464">Manganese</keyword>
<dbReference type="GO" id="GO:0046872">
    <property type="term" value="F:metal ion binding"/>
    <property type="evidence" value="ECO:0007669"/>
    <property type="project" value="UniProtKB-KW"/>
</dbReference>
<evidence type="ECO:0000256" key="7">
    <source>
        <dbReference type="ARBA" id="ARBA00047820"/>
    </source>
</evidence>
<gene>
    <name evidence="10" type="ORF">ENL26_02935</name>
</gene>
<reference evidence="10" key="1">
    <citation type="journal article" date="2020" name="mSystems">
        <title>Genome- and Community-Level Interaction Insights into Carbon Utilization and Element Cycling Functions of Hydrothermarchaeota in Hydrothermal Sediment.</title>
        <authorList>
            <person name="Zhou Z."/>
            <person name="Liu Y."/>
            <person name="Xu W."/>
            <person name="Pan J."/>
            <person name="Luo Z.H."/>
            <person name="Li M."/>
        </authorList>
    </citation>
    <scope>NUCLEOTIDE SEQUENCE [LARGE SCALE GENOMIC DNA]</scope>
    <source>
        <strain evidence="10">HyVt-80</strain>
    </source>
</reference>
<dbReference type="SMART" id="SM00116">
    <property type="entry name" value="CBS"/>
    <property type="match status" value="2"/>
</dbReference>
<dbReference type="Pfam" id="PF00571">
    <property type="entry name" value="CBS"/>
    <property type="match status" value="2"/>
</dbReference>
<dbReference type="InterPro" id="IPR001667">
    <property type="entry name" value="DDH_dom"/>
</dbReference>
<keyword evidence="8" id="KW-0129">CBS domain</keyword>
<dbReference type="GO" id="GO:0005737">
    <property type="term" value="C:cytoplasm"/>
    <property type="evidence" value="ECO:0007669"/>
    <property type="project" value="InterPro"/>
</dbReference>
<evidence type="ECO:0000256" key="3">
    <source>
        <dbReference type="ARBA" id="ARBA00022723"/>
    </source>
</evidence>
<evidence type="ECO:0000313" key="10">
    <source>
        <dbReference type="EMBL" id="HHF08712.1"/>
    </source>
</evidence>
<dbReference type="PROSITE" id="PS51371">
    <property type="entry name" value="CBS"/>
    <property type="match status" value="2"/>
</dbReference>
<dbReference type="SUPFAM" id="SSF75138">
    <property type="entry name" value="HprK N-terminal domain-like"/>
    <property type="match status" value="1"/>
</dbReference>
<feature type="domain" description="CBS" evidence="9">
    <location>
        <begin position="76"/>
        <end position="134"/>
    </location>
</feature>
<dbReference type="EC" id="3.6.1.1" evidence="2"/>
<protein>
    <recommendedName>
        <fullName evidence="2">inorganic diphosphatase</fullName>
        <ecNumber evidence="2">3.6.1.1</ecNumber>
    </recommendedName>
    <alternativeName>
        <fullName evidence="6">Pyrophosphate phospho-hydrolase</fullName>
    </alternativeName>
</protein>
<dbReference type="CDD" id="cd02205">
    <property type="entry name" value="CBS_pair_SF"/>
    <property type="match status" value="1"/>
</dbReference>
<dbReference type="GO" id="GO:0004427">
    <property type="term" value="F:inorganic diphosphate phosphatase activity"/>
    <property type="evidence" value="ECO:0007669"/>
    <property type="project" value="UniProtKB-EC"/>
</dbReference>
<dbReference type="SUPFAM" id="SSF64182">
    <property type="entry name" value="DHH phosphoesterases"/>
    <property type="match status" value="1"/>
</dbReference>
<accession>A0A7C5HYQ1</accession>
<evidence type="ECO:0000256" key="5">
    <source>
        <dbReference type="ARBA" id="ARBA00023211"/>
    </source>
</evidence>
<comment type="catalytic activity">
    <reaction evidence="7">
        <text>diphosphate + H2O = 2 phosphate + H(+)</text>
        <dbReference type="Rhea" id="RHEA:24576"/>
        <dbReference type="ChEBI" id="CHEBI:15377"/>
        <dbReference type="ChEBI" id="CHEBI:15378"/>
        <dbReference type="ChEBI" id="CHEBI:33019"/>
        <dbReference type="ChEBI" id="CHEBI:43474"/>
        <dbReference type="EC" id="3.6.1.1"/>
    </reaction>
</comment>
<dbReference type="InterPro" id="IPR046342">
    <property type="entry name" value="CBS_dom_sf"/>
</dbReference>
<dbReference type="PANTHER" id="PTHR12112:SF22">
    <property type="entry name" value="MANGANESE-DEPENDENT INORGANIC PYROPHOSPHATASE-RELATED"/>
    <property type="match status" value="1"/>
</dbReference>
<dbReference type="NCBIfam" id="NF011443">
    <property type="entry name" value="PRK14869.1-5"/>
    <property type="match status" value="1"/>
</dbReference>
<comment type="cofactor">
    <cofactor evidence="1">
        <name>Mn(2+)</name>
        <dbReference type="ChEBI" id="CHEBI:29035"/>
    </cofactor>
</comment>
<dbReference type="InterPro" id="IPR038763">
    <property type="entry name" value="DHH_sf"/>
</dbReference>
<evidence type="ECO:0000256" key="4">
    <source>
        <dbReference type="ARBA" id="ARBA00022801"/>
    </source>
</evidence>
<dbReference type="Gene3D" id="3.10.580.10">
    <property type="entry name" value="CBS-domain"/>
    <property type="match status" value="1"/>
</dbReference>
<evidence type="ECO:0000256" key="1">
    <source>
        <dbReference type="ARBA" id="ARBA00001936"/>
    </source>
</evidence>
<dbReference type="InterPro" id="IPR028979">
    <property type="entry name" value="Ser_kin/Pase_Hpr-like_N_sf"/>
</dbReference>
<comment type="caution">
    <text evidence="10">The sequence shown here is derived from an EMBL/GenBank/DDBJ whole genome shotgun (WGS) entry which is preliminary data.</text>
</comment>
<dbReference type="InterPro" id="IPR000644">
    <property type="entry name" value="CBS_dom"/>
</dbReference>
<evidence type="ECO:0000259" key="9">
    <source>
        <dbReference type="PROSITE" id="PS51371"/>
    </source>
</evidence>
<dbReference type="NCBIfam" id="NF011442">
    <property type="entry name" value="PRK14869.1-4"/>
    <property type="match status" value="1"/>
</dbReference>
<evidence type="ECO:0000256" key="8">
    <source>
        <dbReference type="PROSITE-ProRule" id="PRU00703"/>
    </source>
</evidence>
<dbReference type="PANTHER" id="PTHR12112">
    <property type="entry name" value="BNIP - RELATED"/>
    <property type="match status" value="1"/>
</dbReference>
<name>A0A7C5HYQ1_9BACT</name>
<keyword evidence="3" id="KW-0479">Metal-binding</keyword>
<dbReference type="InterPro" id="IPR010766">
    <property type="entry name" value="DRTGG"/>
</dbReference>
<dbReference type="Proteomes" id="UP000886129">
    <property type="component" value="Unassembled WGS sequence"/>
</dbReference>